<keyword evidence="1" id="KW-0472">Membrane</keyword>
<gene>
    <name evidence="2" type="ORF">EKN56_12955</name>
</gene>
<reference evidence="2 3" key="1">
    <citation type="submission" date="2019-03" db="EMBL/GenBank/DDBJ databases">
        <title>Pragia sp. nov. isolated from the gut tract of Carduelis flavirostris.</title>
        <authorList>
            <person name="Ge Y."/>
        </authorList>
    </citation>
    <scope>NUCLEOTIDE SEQUENCE [LARGE SCALE GENOMIC DNA]</scope>
    <source>
        <strain evidence="2 3">CF-458</strain>
    </source>
</reference>
<dbReference type="InterPro" id="IPR021356">
    <property type="entry name" value="Integr_conj_element_PFL4702"/>
</dbReference>
<proteinExistence type="predicted"/>
<keyword evidence="1" id="KW-1133">Transmembrane helix</keyword>
<feature type="transmembrane region" description="Helical" evidence="1">
    <location>
        <begin position="95"/>
        <end position="114"/>
    </location>
</feature>
<dbReference type="KEGG" id="prag:EKN56_12955"/>
<feature type="transmembrane region" description="Helical" evidence="1">
    <location>
        <begin position="12"/>
        <end position="29"/>
    </location>
</feature>
<keyword evidence="3" id="KW-1185">Reference proteome</keyword>
<organism evidence="2 3">
    <name type="scientific">Limnobaculum zhutongyuii</name>
    <dbReference type="NCBI Taxonomy" id="2498113"/>
    <lineage>
        <taxon>Bacteria</taxon>
        <taxon>Pseudomonadati</taxon>
        <taxon>Pseudomonadota</taxon>
        <taxon>Gammaproteobacteria</taxon>
        <taxon>Enterobacterales</taxon>
        <taxon>Budviciaceae</taxon>
        <taxon>Limnobaculum</taxon>
    </lineage>
</organism>
<dbReference type="EMBL" id="CP034752">
    <property type="protein sequence ID" value="QBH97225.1"/>
    <property type="molecule type" value="Genomic_DNA"/>
</dbReference>
<dbReference type="AlphaFoldDB" id="A0A411WM89"/>
<accession>A0A411WM89</accession>
<dbReference type="NCBIfam" id="TIGR03745">
    <property type="entry name" value="conj_TIGR03745"/>
    <property type="match status" value="1"/>
</dbReference>
<dbReference type="Pfam" id="PF11190">
    <property type="entry name" value="DUF2976"/>
    <property type="match status" value="1"/>
</dbReference>
<sequence>MRISFIQFIVQIYQRAIVSVIIFLTPVMARADLPTMEDPSRGKGKGIVDTIKNYGYDIVILLALGICAVGFLSVANSCIATYAEVQTGKKQWKDLGAIAGVGAVLLVVIIWLLTKASEIL</sequence>
<protein>
    <submittedName>
        <fullName evidence="2">TIGR03745 family integrating conjugative element membrane protein</fullName>
    </submittedName>
</protein>
<name>A0A411WM89_9GAMM</name>
<evidence type="ECO:0000313" key="2">
    <source>
        <dbReference type="EMBL" id="QBH97225.1"/>
    </source>
</evidence>
<dbReference type="OrthoDB" id="5784566at2"/>
<evidence type="ECO:0000313" key="3">
    <source>
        <dbReference type="Proteomes" id="UP000293154"/>
    </source>
</evidence>
<dbReference type="RefSeq" id="WP_130592160.1">
    <property type="nucleotide sequence ID" value="NZ_CP034752.1"/>
</dbReference>
<feature type="transmembrane region" description="Helical" evidence="1">
    <location>
        <begin position="58"/>
        <end position="83"/>
    </location>
</feature>
<keyword evidence="1" id="KW-0812">Transmembrane</keyword>
<evidence type="ECO:0000256" key="1">
    <source>
        <dbReference type="SAM" id="Phobius"/>
    </source>
</evidence>
<dbReference type="Proteomes" id="UP000293154">
    <property type="component" value="Chromosome"/>
</dbReference>